<feature type="compositionally biased region" description="Polar residues" evidence="1">
    <location>
        <begin position="31"/>
        <end position="47"/>
    </location>
</feature>
<gene>
    <name evidence="3" type="ORF">HPB52_007526</name>
</gene>
<sequence>MQMYAAGREAENKSDPATAAASGRTPEGMTGASSPSPVRSSGPTSDTSAGGSESAGSPAAERTVRSPGSGPRSPAYLSLALEEMQQEQEKHKWRVIRGSVLTIGGIVLVMLVIVRLLFAESVNNARPSTLEYRGATASQPSERANASRFADVGGGKQDGHYYSAWGVRQHMEAQGWREGEEL</sequence>
<feature type="compositionally biased region" description="Low complexity" evidence="1">
    <location>
        <begin position="48"/>
        <end position="61"/>
    </location>
</feature>
<dbReference type="Proteomes" id="UP000821837">
    <property type="component" value="Chromosome 6"/>
</dbReference>
<comment type="caution">
    <text evidence="3">The sequence shown here is derived from an EMBL/GenBank/DDBJ whole genome shotgun (WGS) entry which is preliminary data.</text>
</comment>
<evidence type="ECO:0000256" key="1">
    <source>
        <dbReference type="SAM" id="MobiDB-lite"/>
    </source>
</evidence>
<dbReference type="EMBL" id="JABSTV010001252">
    <property type="protein sequence ID" value="KAH7947095.1"/>
    <property type="molecule type" value="Genomic_DNA"/>
</dbReference>
<dbReference type="AlphaFoldDB" id="A0A9D4PLV9"/>
<reference evidence="3" key="2">
    <citation type="submission" date="2021-09" db="EMBL/GenBank/DDBJ databases">
        <authorList>
            <person name="Jia N."/>
            <person name="Wang J."/>
            <person name="Shi W."/>
            <person name="Du L."/>
            <person name="Sun Y."/>
            <person name="Zhan W."/>
            <person name="Jiang J."/>
            <person name="Wang Q."/>
            <person name="Zhang B."/>
            <person name="Ji P."/>
            <person name="Sakyi L.B."/>
            <person name="Cui X."/>
            <person name="Yuan T."/>
            <person name="Jiang B."/>
            <person name="Yang W."/>
            <person name="Lam T.T.-Y."/>
            <person name="Chang Q."/>
            <person name="Ding S."/>
            <person name="Wang X."/>
            <person name="Zhu J."/>
            <person name="Ruan X."/>
            <person name="Zhao L."/>
            <person name="Wei J."/>
            <person name="Que T."/>
            <person name="Du C."/>
            <person name="Cheng J."/>
            <person name="Dai P."/>
            <person name="Han X."/>
            <person name="Huang E."/>
            <person name="Gao Y."/>
            <person name="Liu J."/>
            <person name="Shao H."/>
            <person name="Ye R."/>
            <person name="Li L."/>
            <person name="Wei W."/>
            <person name="Wang X."/>
            <person name="Wang C."/>
            <person name="Huo Q."/>
            <person name="Li W."/>
            <person name="Guo W."/>
            <person name="Chen H."/>
            <person name="Chen S."/>
            <person name="Zhou L."/>
            <person name="Zhou L."/>
            <person name="Ni X."/>
            <person name="Tian J."/>
            <person name="Zhou Y."/>
            <person name="Sheng Y."/>
            <person name="Liu T."/>
            <person name="Pan Y."/>
            <person name="Xia L."/>
            <person name="Li J."/>
            <person name="Zhao F."/>
            <person name="Cao W."/>
        </authorList>
    </citation>
    <scope>NUCLEOTIDE SEQUENCE</scope>
    <source>
        <strain evidence="3">Rsan-2018</strain>
        <tissue evidence="3">Larvae</tissue>
    </source>
</reference>
<proteinExistence type="predicted"/>
<evidence type="ECO:0000313" key="3">
    <source>
        <dbReference type="EMBL" id="KAH7947095.1"/>
    </source>
</evidence>
<keyword evidence="2" id="KW-0812">Transmembrane</keyword>
<accession>A0A9D4PLV9</accession>
<evidence type="ECO:0000256" key="2">
    <source>
        <dbReference type="SAM" id="Phobius"/>
    </source>
</evidence>
<organism evidence="3 4">
    <name type="scientific">Rhipicephalus sanguineus</name>
    <name type="common">Brown dog tick</name>
    <name type="synonym">Ixodes sanguineus</name>
    <dbReference type="NCBI Taxonomy" id="34632"/>
    <lineage>
        <taxon>Eukaryota</taxon>
        <taxon>Metazoa</taxon>
        <taxon>Ecdysozoa</taxon>
        <taxon>Arthropoda</taxon>
        <taxon>Chelicerata</taxon>
        <taxon>Arachnida</taxon>
        <taxon>Acari</taxon>
        <taxon>Parasitiformes</taxon>
        <taxon>Ixodida</taxon>
        <taxon>Ixodoidea</taxon>
        <taxon>Ixodidae</taxon>
        <taxon>Rhipicephalinae</taxon>
        <taxon>Rhipicephalus</taxon>
        <taxon>Rhipicephalus</taxon>
    </lineage>
</organism>
<name>A0A9D4PLV9_RHISA</name>
<feature type="transmembrane region" description="Helical" evidence="2">
    <location>
        <begin position="95"/>
        <end position="118"/>
    </location>
</feature>
<keyword evidence="2" id="KW-0472">Membrane</keyword>
<keyword evidence="4" id="KW-1185">Reference proteome</keyword>
<evidence type="ECO:0000313" key="4">
    <source>
        <dbReference type="Proteomes" id="UP000821837"/>
    </source>
</evidence>
<feature type="region of interest" description="Disordered" evidence="1">
    <location>
        <begin position="1"/>
        <end position="75"/>
    </location>
</feature>
<protein>
    <recommendedName>
        <fullName evidence="5">Transmembrane protein</fullName>
    </recommendedName>
</protein>
<reference evidence="3" key="1">
    <citation type="journal article" date="2020" name="Cell">
        <title>Large-Scale Comparative Analyses of Tick Genomes Elucidate Their Genetic Diversity and Vector Capacities.</title>
        <authorList>
            <consortium name="Tick Genome and Microbiome Consortium (TIGMIC)"/>
            <person name="Jia N."/>
            <person name="Wang J."/>
            <person name="Shi W."/>
            <person name="Du L."/>
            <person name="Sun Y."/>
            <person name="Zhan W."/>
            <person name="Jiang J.F."/>
            <person name="Wang Q."/>
            <person name="Zhang B."/>
            <person name="Ji P."/>
            <person name="Bell-Sakyi L."/>
            <person name="Cui X.M."/>
            <person name="Yuan T.T."/>
            <person name="Jiang B.G."/>
            <person name="Yang W.F."/>
            <person name="Lam T.T."/>
            <person name="Chang Q.C."/>
            <person name="Ding S.J."/>
            <person name="Wang X.J."/>
            <person name="Zhu J.G."/>
            <person name="Ruan X.D."/>
            <person name="Zhao L."/>
            <person name="Wei J.T."/>
            <person name="Ye R.Z."/>
            <person name="Que T.C."/>
            <person name="Du C.H."/>
            <person name="Zhou Y.H."/>
            <person name="Cheng J.X."/>
            <person name="Dai P.F."/>
            <person name="Guo W.B."/>
            <person name="Han X.H."/>
            <person name="Huang E.J."/>
            <person name="Li L.F."/>
            <person name="Wei W."/>
            <person name="Gao Y.C."/>
            <person name="Liu J.Z."/>
            <person name="Shao H.Z."/>
            <person name="Wang X."/>
            <person name="Wang C.C."/>
            <person name="Yang T.C."/>
            <person name="Huo Q.B."/>
            <person name="Li W."/>
            <person name="Chen H.Y."/>
            <person name="Chen S.E."/>
            <person name="Zhou L.G."/>
            <person name="Ni X.B."/>
            <person name="Tian J.H."/>
            <person name="Sheng Y."/>
            <person name="Liu T."/>
            <person name="Pan Y.S."/>
            <person name="Xia L.Y."/>
            <person name="Li J."/>
            <person name="Zhao F."/>
            <person name="Cao W.C."/>
        </authorList>
    </citation>
    <scope>NUCLEOTIDE SEQUENCE</scope>
    <source>
        <strain evidence="3">Rsan-2018</strain>
    </source>
</reference>
<keyword evidence="2" id="KW-1133">Transmembrane helix</keyword>
<evidence type="ECO:0008006" key="5">
    <source>
        <dbReference type="Google" id="ProtNLM"/>
    </source>
</evidence>